<reference evidence="3 4" key="1">
    <citation type="submission" date="2018-01" db="EMBL/GenBank/DDBJ databases">
        <title>Genomic Encyclopedia of Archaeal and Bacterial Type Strains, Phase II (KMG-II): from individual species to whole genera.</title>
        <authorList>
            <person name="Goeker M."/>
        </authorList>
    </citation>
    <scope>NUCLEOTIDE SEQUENCE [LARGE SCALE GENOMIC DNA]</scope>
    <source>
        <strain evidence="3 4">DSM 12048</strain>
    </source>
</reference>
<dbReference type="Gene3D" id="2.20.200.10">
    <property type="entry name" value="Outer membrane efflux proteins (OEP)"/>
    <property type="match status" value="1"/>
</dbReference>
<dbReference type="NCBIfam" id="TIGR01845">
    <property type="entry name" value="outer_NodT"/>
    <property type="match status" value="1"/>
</dbReference>
<keyword evidence="2" id="KW-1134">Transmembrane beta strand</keyword>
<organism evidence="3 4">
    <name type="scientific">Albidovulum inexpectatum</name>
    <dbReference type="NCBI Taxonomy" id="196587"/>
    <lineage>
        <taxon>Bacteria</taxon>
        <taxon>Pseudomonadati</taxon>
        <taxon>Pseudomonadota</taxon>
        <taxon>Alphaproteobacteria</taxon>
        <taxon>Rhodobacterales</taxon>
        <taxon>Paracoccaceae</taxon>
        <taxon>Albidovulum</taxon>
    </lineage>
</organism>
<dbReference type="GO" id="GO:0015562">
    <property type="term" value="F:efflux transmembrane transporter activity"/>
    <property type="evidence" value="ECO:0007669"/>
    <property type="project" value="InterPro"/>
</dbReference>
<dbReference type="EMBL" id="PRDS01000003">
    <property type="protein sequence ID" value="PPB81153.1"/>
    <property type="molecule type" value="Genomic_DNA"/>
</dbReference>
<dbReference type="Pfam" id="PF02321">
    <property type="entry name" value="OEP"/>
    <property type="match status" value="2"/>
</dbReference>
<protein>
    <submittedName>
        <fullName evidence="3">Multidrug efflux system outer membrane protein</fullName>
    </submittedName>
</protein>
<dbReference type="OrthoDB" id="7181739at2"/>
<keyword evidence="2" id="KW-0472">Membrane</keyword>
<evidence type="ECO:0000313" key="3">
    <source>
        <dbReference type="EMBL" id="PPB81153.1"/>
    </source>
</evidence>
<keyword evidence="2" id="KW-0812">Transmembrane</keyword>
<dbReference type="PANTHER" id="PTHR30203">
    <property type="entry name" value="OUTER MEMBRANE CATION EFFLUX PROTEIN"/>
    <property type="match status" value="1"/>
</dbReference>
<accession>A0A2S5JI60</accession>
<proteinExistence type="inferred from homology"/>
<evidence type="ECO:0000256" key="2">
    <source>
        <dbReference type="RuleBase" id="RU362097"/>
    </source>
</evidence>
<sequence>MKNSFQFVGAIGLVASCSMVGPDYRAPKMAVSQSFVNGGSSPLRAAAQDRWWAGLNDSILNEFAARGLGQNLDIRSAQARIAQARAALGRTGLASQVSGDLSARAARERDTAGQIDETGSARADAAYVFDLFGGIRRGQQAAQASLQAAEYDAGTVRLAYLADLTDAYVNARYFQNAAWITRKSIASRRETLDLVSRQVSAGEATSLDQSQARALLRSAEAALPGYQAGFEANVFRIATLLAEPAGPIMARMTKGAGQPVPAAMPATGTPADLLRNRPDIRRAERELAAATAQIGVAEAQLYPSLTLSGFITSGEDRAWAFGPALRLPVLNRGILTANRDVARARAQEAEIAWRASVLRAVEEVQEAQSATRYWRRQVSAQRAAVQASEEVLDLSRRSYAAGEIVLNDVLDAERRALDARLALAQVLRELARSWTRLQIATGRGWMDAAPAPGAQVASAE</sequence>
<dbReference type="GO" id="GO:0005886">
    <property type="term" value="C:plasma membrane"/>
    <property type="evidence" value="ECO:0007669"/>
    <property type="project" value="UniProtKB-SubCell"/>
</dbReference>
<dbReference type="AlphaFoldDB" id="A0A2S5JI60"/>
<keyword evidence="4" id="KW-1185">Reference proteome</keyword>
<dbReference type="InterPro" id="IPR003423">
    <property type="entry name" value="OMP_efflux"/>
</dbReference>
<dbReference type="InterPro" id="IPR010131">
    <property type="entry name" value="MdtP/NodT-like"/>
</dbReference>
<evidence type="ECO:0000313" key="4">
    <source>
        <dbReference type="Proteomes" id="UP000239736"/>
    </source>
</evidence>
<comment type="similarity">
    <text evidence="1 2">Belongs to the outer membrane factor (OMF) (TC 1.B.17) family.</text>
</comment>
<dbReference type="Gene3D" id="1.20.1600.10">
    <property type="entry name" value="Outer membrane efflux proteins (OEP)"/>
    <property type="match status" value="1"/>
</dbReference>
<keyword evidence="2" id="KW-0564">Palmitate</keyword>
<comment type="subcellular location">
    <subcellularLocation>
        <location evidence="2">Cell membrane</location>
        <topology evidence="2">Lipid-anchor</topology>
    </subcellularLocation>
</comment>
<gene>
    <name evidence="3" type="ORF">LV82_01195</name>
</gene>
<dbReference type="PROSITE" id="PS51257">
    <property type="entry name" value="PROKAR_LIPOPROTEIN"/>
    <property type="match status" value="1"/>
</dbReference>
<comment type="caution">
    <text evidence="3">The sequence shown here is derived from an EMBL/GenBank/DDBJ whole genome shotgun (WGS) entry which is preliminary data.</text>
</comment>
<keyword evidence="2" id="KW-0449">Lipoprotein</keyword>
<name>A0A2S5JI60_9RHOB</name>
<dbReference type="SUPFAM" id="SSF56954">
    <property type="entry name" value="Outer membrane efflux proteins (OEP)"/>
    <property type="match status" value="1"/>
</dbReference>
<dbReference type="Proteomes" id="UP000239736">
    <property type="component" value="Unassembled WGS sequence"/>
</dbReference>
<dbReference type="PANTHER" id="PTHR30203:SF25">
    <property type="entry name" value="OUTER MEMBRANE PROTEIN-RELATED"/>
    <property type="match status" value="1"/>
</dbReference>
<dbReference type="RefSeq" id="WP_104069952.1">
    <property type="nucleotide sequence ID" value="NZ_PRDS01000003.1"/>
</dbReference>
<evidence type="ECO:0000256" key="1">
    <source>
        <dbReference type="ARBA" id="ARBA00007613"/>
    </source>
</evidence>